<proteinExistence type="predicted"/>
<comment type="caution">
    <text evidence="1">The sequence shown here is derived from an EMBL/GenBank/DDBJ whole genome shotgun (WGS) entry which is preliminary data.</text>
</comment>
<dbReference type="EMBL" id="CM039433">
    <property type="protein sequence ID" value="KAI4327775.1"/>
    <property type="molecule type" value="Genomic_DNA"/>
</dbReference>
<keyword evidence="2" id="KW-1185">Reference proteome</keyword>
<organism evidence="1 2">
    <name type="scientific">Bauhinia variegata</name>
    <name type="common">Purple orchid tree</name>
    <name type="synonym">Phanera variegata</name>
    <dbReference type="NCBI Taxonomy" id="167791"/>
    <lineage>
        <taxon>Eukaryota</taxon>
        <taxon>Viridiplantae</taxon>
        <taxon>Streptophyta</taxon>
        <taxon>Embryophyta</taxon>
        <taxon>Tracheophyta</taxon>
        <taxon>Spermatophyta</taxon>
        <taxon>Magnoliopsida</taxon>
        <taxon>eudicotyledons</taxon>
        <taxon>Gunneridae</taxon>
        <taxon>Pentapetalae</taxon>
        <taxon>rosids</taxon>
        <taxon>fabids</taxon>
        <taxon>Fabales</taxon>
        <taxon>Fabaceae</taxon>
        <taxon>Cercidoideae</taxon>
        <taxon>Cercideae</taxon>
        <taxon>Bauhiniinae</taxon>
        <taxon>Bauhinia</taxon>
    </lineage>
</organism>
<accession>A0ACB9MUD2</accession>
<name>A0ACB9MUD2_BAUVA</name>
<gene>
    <name evidence="1" type="ORF">L6164_020199</name>
</gene>
<evidence type="ECO:0000313" key="2">
    <source>
        <dbReference type="Proteomes" id="UP000828941"/>
    </source>
</evidence>
<sequence>MYCMTQMVRQISASLLFPLCSMVCAETLNSLAFDDLFASVTFLLRNSPGSIFITSYHKRRYFLIHLIFGLMMRIHLSFTICFDSFLYLLIRLPNNVQWGSPDVKMGLEVCETS</sequence>
<reference evidence="1 2" key="1">
    <citation type="journal article" date="2022" name="DNA Res.">
        <title>Chromosomal-level genome assembly of the orchid tree Bauhinia variegata (Leguminosae; Cercidoideae) supports the allotetraploid origin hypothesis of Bauhinia.</title>
        <authorList>
            <person name="Zhong Y."/>
            <person name="Chen Y."/>
            <person name="Zheng D."/>
            <person name="Pang J."/>
            <person name="Liu Y."/>
            <person name="Luo S."/>
            <person name="Meng S."/>
            <person name="Qian L."/>
            <person name="Wei D."/>
            <person name="Dai S."/>
            <person name="Zhou R."/>
        </authorList>
    </citation>
    <scope>NUCLEOTIDE SEQUENCE [LARGE SCALE GENOMIC DNA]</scope>
    <source>
        <strain evidence="1">BV-YZ2020</strain>
    </source>
</reference>
<protein>
    <submittedName>
        <fullName evidence="1">Uncharacterized protein</fullName>
    </submittedName>
</protein>
<evidence type="ECO:0000313" key="1">
    <source>
        <dbReference type="EMBL" id="KAI4327775.1"/>
    </source>
</evidence>
<dbReference type="Proteomes" id="UP000828941">
    <property type="component" value="Chromosome 8"/>
</dbReference>